<feature type="domain" description="K Homology" evidence="4">
    <location>
        <begin position="307"/>
        <end position="383"/>
    </location>
</feature>
<dbReference type="OMA" id="HRCMERA"/>
<gene>
    <name evidence="5" type="ORF">OsI_25823</name>
</gene>
<dbReference type="AlphaFoldDB" id="A2YKS8"/>
<keyword evidence="1" id="KW-0677">Repeat</keyword>
<dbReference type="EMBL" id="CM000132">
    <property type="protein sequence ID" value="EAZ03689.1"/>
    <property type="molecule type" value="Genomic_DNA"/>
</dbReference>
<keyword evidence="6" id="KW-1185">Reference proteome</keyword>
<proteinExistence type="predicted"/>
<dbReference type="InterPro" id="IPR004088">
    <property type="entry name" value="KH_dom_type_1"/>
</dbReference>
<dbReference type="HOGENOM" id="CLU_033115_0_0_1"/>
<feature type="region of interest" description="Disordered" evidence="3">
    <location>
        <begin position="93"/>
        <end position="115"/>
    </location>
</feature>
<dbReference type="InterPro" id="IPR004087">
    <property type="entry name" value="KH_dom"/>
</dbReference>
<accession>A2YKS8</accession>
<keyword evidence="2" id="KW-0694">RNA-binding</keyword>
<evidence type="ECO:0000259" key="4">
    <source>
        <dbReference type="SMART" id="SM00322"/>
    </source>
</evidence>
<evidence type="ECO:0000313" key="5">
    <source>
        <dbReference type="EMBL" id="EAZ03689.1"/>
    </source>
</evidence>
<dbReference type="PROSITE" id="PS50084">
    <property type="entry name" value="KH_TYPE_1"/>
    <property type="match status" value="1"/>
</dbReference>
<feature type="domain" description="K Homology" evidence="4">
    <location>
        <begin position="543"/>
        <end position="607"/>
    </location>
</feature>
<dbReference type="PANTHER" id="PTHR10288">
    <property type="entry name" value="KH DOMAIN CONTAINING RNA BINDING PROTEIN"/>
    <property type="match status" value="1"/>
</dbReference>
<reference evidence="5 6" key="1">
    <citation type="journal article" date="2005" name="PLoS Biol.">
        <title>The genomes of Oryza sativa: a history of duplications.</title>
        <authorList>
            <person name="Yu J."/>
            <person name="Wang J."/>
            <person name="Lin W."/>
            <person name="Li S."/>
            <person name="Li H."/>
            <person name="Zhou J."/>
            <person name="Ni P."/>
            <person name="Dong W."/>
            <person name="Hu S."/>
            <person name="Zeng C."/>
            <person name="Zhang J."/>
            <person name="Zhang Y."/>
            <person name="Li R."/>
            <person name="Xu Z."/>
            <person name="Li S."/>
            <person name="Li X."/>
            <person name="Zheng H."/>
            <person name="Cong L."/>
            <person name="Lin L."/>
            <person name="Yin J."/>
            <person name="Geng J."/>
            <person name="Li G."/>
            <person name="Shi J."/>
            <person name="Liu J."/>
            <person name="Lv H."/>
            <person name="Li J."/>
            <person name="Wang J."/>
            <person name="Deng Y."/>
            <person name="Ran L."/>
            <person name="Shi X."/>
            <person name="Wang X."/>
            <person name="Wu Q."/>
            <person name="Li C."/>
            <person name="Ren X."/>
            <person name="Wang J."/>
            <person name="Wang X."/>
            <person name="Li D."/>
            <person name="Liu D."/>
            <person name="Zhang X."/>
            <person name="Ji Z."/>
            <person name="Zhao W."/>
            <person name="Sun Y."/>
            <person name="Zhang Z."/>
            <person name="Bao J."/>
            <person name="Han Y."/>
            <person name="Dong L."/>
            <person name="Ji J."/>
            <person name="Chen P."/>
            <person name="Wu S."/>
            <person name="Liu J."/>
            <person name="Xiao Y."/>
            <person name="Bu D."/>
            <person name="Tan J."/>
            <person name="Yang L."/>
            <person name="Ye C."/>
            <person name="Zhang J."/>
            <person name="Xu J."/>
            <person name="Zhou Y."/>
            <person name="Yu Y."/>
            <person name="Zhang B."/>
            <person name="Zhuang S."/>
            <person name="Wei H."/>
            <person name="Liu B."/>
            <person name="Lei M."/>
            <person name="Yu H."/>
            <person name="Li Y."/>
            <person name="Xu H."/>
            <person name="Wei S."/>
            <person name="He X."/>
            <person name="Fang L."/>
            <person name="Zhang Z."/>
            <person name="Zhang Y."/>
            <person name="Huang X."/>
            <person name="Su Z."/>
            <person name="Tong W."/>
            <person name="Li J."/>
            <person name="Tong Z."/>
            <person name="Li S."/>
            <person name="Ye J."/>
            <person name="Wang L."/>
            <person name="Fang L."/>
            <person name="Lei T."/>
            <person name="Chen C."/>
            <person name="Chen H."/>
            <person name="Xu Z."/>
            <person name="Li H."/>
            <person name="Huang H."/>
            <person name="Zhang F."/>
            <person name="Xu H."/>
            <person name="Li N."/>
            <person name="Zhao C."/>
            <person name="Li S."/>
            <person name="Dong L."/>
            <person name="Huang Y."/>
            <person name="Li L."/>
            <person name="Xi Y."/>
            <person name="Qi Q."/>
            <person name="Li W."/>
            <person name="Zhang B."/>
            <person name="Hu W."/>
            <person name="Zhang Y."/>
            <person name="Tian X."/>
            <person name="Jiao Y."/>
            <person name="Liang X."/>
            <person name="Jin J."/>
            <person name="Gao L."/>
            <person name="Zheng W."/>
            <person name="Hao B."/>
            <person name="Liu S."/>
            <person name="Wang W."/>
            <person name="Yuan L."/>
            <person name="Cao M."/>
            <person name="McDermott J."/>
            <person name="Samudrala R."/>
            <person name="Wang J."/>
            <person name="Wong G.K."/>
            <person name="Yang H."/>
        </authorList>
    </citation>
    <scope>NUCLEOTIDE SEQUENCE [LARGE SCALE GENOMIC DNA]</scope>
    <source>
        <strain evidence="6">cv. 93-11</strain>
    </source>
</reference>
<dbReference type="GO" id="GO:0003723">
    <property type="term" value="F:RNA binding"/>
    <property type="evidence" value="ECO:0007669"/>
    <property type="project" value="UniProtKB-UniRule"/>
</dbReference>
<organism evidence="5 6">
    <name type="scientific">Oryza sativa subsp. indica</name>
    <name type="common">Rice</name>
    <dbReference type="NCBI Taxonomy" id="39946"/>
    <lineage>
        <taxon>Eukaryota</taxon>
        <taxon>Viridiplantae</taxon>
        <taxon>Streptophyta</taxon>
        <taxon>Embryophyta</taxon>
        <taxon>Tracheophyta</taxon>
        <taxon>Spermatophyta</taxon>
        <taxon>Magnoliopsida</taxon>
        <taxon>Liliopsida</taxon>
        <taxon>Poales</taxon>
        <taxon>Poaceae</taxon>
        <taxon>BOP clade</taxon>
        <taxon>Oryzoideae</taxon>
        <taxon>Oryzeae</taxon>
        <taxon>Oryzinae</taxon>
        <taxon>Oryza</taxon>
        <taxon>Oryza sativa</taxon>
    </lineage>
</organism>
<name>A2YKS8_ORYSI</name>
<dbReference type="SUPFAM" id="SSF54791">
    <property type="entry name" value="Eukaryotic type KH-domain (KH-domain type I)"/>
    <property type="match status" value="2"/>
</dbReference>
<evidence type="ECO:0000313" key="6">
    <source>
        <dbReference type="Proteomes" id="UP000007015"/>
    </source>
</evidence>
<evidence type="ECO:0000256" key="3">
    <source>
        <dbReference type="SAM" id="MobiDB-lite"/>
    </source>
</evidence>
<feature type="compositionally biased region" description="Gly residues" evidence="3">
    <location>
        <begin position="104"/>
        <end position="113"/>
    </location>
</feature>
<protein>
    <recommendedName>
        <fullName evidence="4">K Homology domain-containing protein</fullName>
    </recommendedName>
</protein>
<evidence type="ECO:0000256" key="2">
    <source>
        <dbReference type="PROSITE-ProRule" id="PRU00117"/>
    </source>
</evidence>
<dbReference type="Gramene" id="BGIOSGA024388-TA">
    <property type="protein sequence ID" value="BGIOSGA024388-PA"/>
    <property type="gene ID" value="BGIOSGA024388"/>
</dbReference>
<sequence>MAGARPFFSPHEAFARASTASSPAAAATVAVAAPAPDPSPATGHADAAEVAVFRLLLPQAFSDADAMRLYAAIAPLRRLFPTLQVRVETLGVGASSDDADGDGDGGGGGGGGRVAVVLGPASPARRVEASSSSGEPLELSPAQEALVALLDSGWVVHLNGEAWGAERMTCLVLVEAGRLEAASGKGILWTIANESGAEVRVTPWGGEGGAAYAAQPPEEVVEITGDGTTVRRALVSVSSCLQGDGPLGSSTSAHSVNPILTQTFPKVPEPEMGSLYSDMSTERANTSIPHIDCPQGATGIEQTECVMQFSFRLLCPVTLAGGLIGKNGMVIKAIEVNSGASVDVGGPVHRCMERAITVSALEKPGQKFSMVENAVLRIFDRMQITGEPMNVRDALSLVCEKLRNHCFSSEKTTYSNGHVPSSAIDELTTSSQVNISSTGQYSAGNLSRVDHRLSQNEIDSVQNSISAFDLGCLGSPQIQKPTIGCGTEINNPINEVEKPANGNGTGINNLNTGMQNENGIDVSNHGATSLEEKKLLRGIKTATITRITYEVAVCGDNGNDFTMIREMSGADVTAHYPLPETSDGMIVISGTPDEAQSALAMFLDLVKEGQ</sequence>
<evidence type="ECO:0000256" key="1">
    <source>
        <dbReference type="ARBA" id="ARBA00022737"/>
    </source>
</evidence>
<dbReference type="InterPro" id="IPR036612">
    <property type="entry name" value="KH_dom_type_1_sf"/>
</dbReference>
<dbReference type="Gene3D" id="3.30.1370.10">
    <property type="entry name" value="K Homology domain, type 1"/>
    <property type="match status" value="2"/>
</dbReference>
<dbReference type="STRING" id="39946.A2YKS8"/>
<dbReference type="Pfam" id="PF00013">
    <property type="entry name" value="KH_1"/>
    <property type="match status" value="1"/>
</dbReference>
<dbReference type="Proteomes" id="UP000007015">
    <property type="component" value="Chromosome 7"/>
</dbReference>
<dbReference type="SMART" id="SM00322">
    <property type="entry name" value="KH"/>
    <property type="match status" value="2"/>
</dbReference>